<dbReference type="AlphaFoldDB" id="A0A0F9Q0A6"/>
<evidence type="ECO:0000256" key="3">
    <source>
        <dbReference type="ARBA" id="ARBA00022801"/>
    </source>
</evidence>
<evidence type="ECO:0000256" key="2">
    <source>
        <dbReference type="ARBA" id="ARBA00022723"/>
    </source>
</evidence>
<sequence length="183" mass="21042">MARRTVEVKIKVDTKDFQAQMRSINQEFWEIWLGGIDLVIGREMDQIKAHYQEDLPNECVGLIWNTGEIQRLRNQASSPTRFSISKAQLAERLAEKDVDNSDCYLMAIYHSHPGGNTLLSKADARSFRAQHQNGLEVPWLIVTESNARLWFIERENGELTDKIGSFYIGKCPRPRPMTTAEMD</sequence>
<dbReference type="Pfam" id="PF14464">
    <property type="entry name" value="Prok-JAB"/>
    <property type="match status" value="1"/>
</dbReference>
<feature type="domain" description="JAB" evidence="6">
    <location>
        <begin position="44"/>
        <end position="150"/>
    </location>
</feature>
<dbReference type="PANTHER" id="PTHR34858:SF1">
    <property type="entry name" value="CYSO-CYSTEINE PEPTIDASE"/>
    <property type="match status" value="1"/>
</dbReference>
<evidence type="ECO:0000256" key="5">
    <source>
        <dbReference type="ARBA" id="ARBA00023049"/>
    </source>
</evidence>
<organism evidence="7">
    <name type="scientific">marine sediment metagenome</name>
    <dbReference type="NCBI Taxonomy" id="412755"/>
    <lineage>
        <taxon>unclassified sequences</taxon>
        <taxon>metagenomes</taxon>
        <taxon>ecological metagenomes</taxon>
    </lineage>
</organism>
<comment type="caution">
    <text evidence="7">The sequence shown here is derived from an EMBL/GenBank/DDBJ whole genome shotgun (WGS) entry which is preliminary data.</text>
</comment>
<reference evidence="7" key="1">
    <citation type="journal article" date="2015" name="Nature">
        <title>Complex archaea that bridge the gap between prokaryotes and eukaryotes.</title>
        <authorList>
            <person name="Spang A."/>
            <person name="Saw J.H."/>
            <person name="Jorgensen S.L."/>
            <person name="Zaremba-Niedzwiedzka K."/>
            <person name="Martijn J."/>
            <person name="Lind A.E."/>
            <person name="van Eijk R."/>
            <person name="Schleper C."/>
            <person name="Guy L."/>
            <person name="Ettema T.J."/>
        </authorList>
    </citation>
    <scope>NUCLEOTIDE SEQUENCE</scope>
</reference>
<dbReference type="InterPro" id="IPR028090">
    <property type="entry name" value="JAB_dom_prok"/>
</dbReference>
<keyword evidence="1" id="KW-0645">Protease</keyword>
<dbReference type="PANTHER" id="PTHR34858">
    <property type="entry name" value="CYSO-CYSTEINE PEPTIDASE"/>
    <property type="match status" value="1"/>
</dbReference>
<accession>A0A0F9Q0A6</accession>
<dbReference type="GO" id="GO:0006508">
    <property type="term" value="P:proteolysis"/>
    <property type="evidence" value="ECO:0007669"/>
    <property type="project" value="UniProtKB-KW"/>
</dbReference>
<evidence type="ECO:0000256" key="1">
    <source>
        <dbReference type="ARBA" id="ARBA00022670"/>
    </source>
</evidence>
<keyword evidence="4" id="KW-0862">Zinc</keyword>
<keyword evidence="5" id="KW-0482">Metalloprotease</keyword>
<dbReference type="EMBL" id="LAZR01004651">
    <property type="protein sequence ID" value="KKN06736.1"/>
    <property type="molecule type" value="Genomic_DNA"/>
</dbReference>
<gene>
    <name evidence="7" type="ORF">LCGC14_1074200</name>
</gene>
<dbReference type="GO" id="GO:0008270">
    <property type="term" value="F:zinc ion binding"/>
    <property type="evidence" value="ECO:0007669"/>
    <property type="project" value="TreeGrafter"/>
</dbReference>
<evidence type="ECO:0000313" key="7">
    <source>
        <dbReference type="EMBL" id="KKN06736.1"/>
    </source>
</evidence>
<dbReference type="GO" id="GO:0008235">
    <property type="term" value="F:metalloexopeptidase activity"/>
    <property type="evidence" value="ECO:0007669"/>
    <property type="project" value="TreeGrafter"/>
</dbReference>
<dbReference type="SUPFAM" id="SSF102712">
    <property type="entry name" value="JAB1/MPN domain"/>
    <property type="match status" value="1"/>
</dbReference>
<proteinExistence type="predicted"/>
<dbReference type="Gene3D" id="3.40.140.10">
    <property type="entry name" value="Cytidine Deaminase, domain 2"/>
    <property type="match status" value="1"/>
</dbReference>
<dbReference type="InterPro" id="IPR051929">
    <property type="entry name" value="VirAsm_ModProt"/>
</dbReference>
<protein>
    <recommendedName>
        <fullName evidence="6">JAB domain-containing protein</fullName>
    </recommendedName>
</protein>
<keyword evidence="3" id="KW-0378">Hydrolase</keyword>
<name>A0A0F9Q0A6_9ZZZZ</name>
<evidence type="ECO:0000256" key="4">
    <source>
        <dbReference type="ARBA" id="ARBA00022833"/>
    </source>
</evidence>
<evidence type="ECO:0000259" key="6">
    <source>
        <dbReference type="Pfam" id="PF14464"/>
    </source>
</evidence>
<keyword evidence="2" id="KW-0479">Metal-binding</keyword>